<keyword evidence="7" id="KW-0539">Nucleus</keyword>
<name>A0AA86VPW7_9FABA</name>
<comment type="subcellular location">
    <subcellularLocation>
        <location evidence="1">Nucleus</location>
    </subcellularLocation>
</comment>
<dbReference type="InterPro" id="IPR012337">
    <property type="entry name" value="RNaseH-like_sf"/>
</dbReference>
<dbReference type="GO" id="GO:0008270">
    <property type="term" value="F:zinc ion binding"/>
    <property type="evidence" value="ECO:0007669"/>
    <property type="project" value="UniProtKB-KW"/>
</dbReference>
<dbReference type="InterPro" id="IPR047021">
    <property type="entry name" value="REXO1/3/4-like"/>
</dbReference>
<dbReference type="PROSITE" id="PS50157">
    <property type="entry name" value="ZINC_FINGER_C2H2_2"/>
    <property type="match status" value="1"/>
</dbReference>
<dbReference type="PANTHER" id="PTHR12801:SF123">
    <property type="entry name" value="RNA EXONUCLEASE 4"/>
    <property type="match status" value="1"/>
</dbReference>
<keyword evidence="6" id="KW-0269">Exonuclease</keyword>
<evidence type="ECO:0000313" key="10">
    <source>
        <dbReference type="EMBL" id="CAJ1955380.1"/>
    </source>
</evidence>
<accession>A0AA86VPW7</accession>
<dbReference type="GO" id="GO:0003676">
    <property type="term" value="F:nucleic acid binding"/>
    <property type="evidence" value="ECO:0007669"/>
    <property type="project" value="InterPro"/>
</dbReference>
<evidence type="ECO:0000259" key="9">
    <source>
        <dbReference type="PROSITE" id="PS50157"/>
    </source>
</evidence>
<evidence type="ECO:0000256" key="7">
    <source>
        <dbReference type="ARBA" id="ARBA00023242"/>
    </source>
</evidence>
<organism evidence="10 11">
    <name type="scientific">Sphenostylis stenocarpa</name>
    <dbReference type="NCBI Taxonomy" id="92480"/>
    <lineage>
        <taxon>Eukaryota</taxon>
        <taxon>Viridiplantae</taxon>
        <taxon>Streptophyta</taxon>
        <taxon>Embryophyta</taxon>
        <taxon>Tracheophyta</taxon>
        <taxon>Spermatophyta</taxon>
        <taxon>Magnoliopsida</taxon>
        <taxon>eudicotyledons</taxon>
        <taxon>Gunneridae</taxon>
        <taxon>Pentapetalae</taxon>
        <taxon>rosids</taxon>
        <taxon>fabids</taxon>
        <taxon>Fabales</taxon>
        <taxon>Fabaceae</taxon>
        <taxon>Papilionoideae</taxon>
        <taxon>50 kb inversion clade</taxon>
        <taxon>NPAAA clade</taxon>
        <taxon>indigoferoid/millettioid clade</taxon>
        <taxon>Phaseoleae</taxon>
        <taxon>Sphenostylis</taxon>
    </lineage>
</organism>
<dbReference type="GO" id="GO:0008408">
    <property type="term" value="F:3'-5' exonuclease activity"/>
    <property type="evidence" value="ECO:0007669"/>
    <property type="project" value="InterPro"/>
</dbReference>
<keyword evidence="8" id="KW-0862">Zinc</keyword>
<keyword evidence="5" id="KW-0378">Hydrolase</keyword>
<evidence type="ECO:0000313" key="11">
    <source>
        <dbReference type="Proteomes" id="UP001189624"/>
    </source>
</evidence>
<evidence type="ECO:0000256" key="8">
    <source>
        <dbReference type="PROSITE-ProRule" id="PRU00042"/>
    </source>
</evidence>
<dbReference type="PANTHER" id="PTHR12801">
    <property type="entry name" value="RNA EXONUCLEASE REXO1 / RECO3 FAMILY MEMBER-RELATED"/>
    <property type="match status" value="1"/>
</dbReference>
<sequence>MDAEANSSENPTIRSNCCASLSIHKCSACYKQYKKKEHLIEHMKTSNHSVHQPMCGVCQKHCKSFESLREHLTGPLPRGVCSKIFSQQGCQLCLVLFDSPGSLLVHKETCRVYAPTRLGTRELPYIDSQFDCPSDENHVGGGPGGAVAMDCEMVGGGSDGSLELCGRVCLVDEDENLIFHTYVQPRIPVTNYRYDITGLTEEHLRNAMPLKEVREKVLQILYNGESFAKVRRDGGKARLLVGHDLAHDLDCLNMNYPDHMLRDTAKYRPLMKTNLVSHSLKYLTRTYLGYDIQLGTHDPYEDCISVMRLYKRIRAQIHPEEGHGTLTPRNSIVSLPDSWRSRELDNLTPDQLYAMSRSDYKCWCLDLRPRLKQESDFTENESNEFHFMDGNRHL</sequence>
<keyword evidence="11" id="KW-1185">Reference proteome</keyword>
<evidence type="ECO:0000256" key="4">
    <source>
        <dbReference type="ARBA" id="ARBA00022722"/>
    </source>
</evidence>
<evidence type="ECO:0000256" key="1">
    <source>
        <dbReference type="ARBA" id="ARBA00004123"/>
    </source>
</evidence>
<keyword evidence="8" id="KW-0863">Zinc-finger</keyword>
<dbReference type="InterPro" id="IPR037431">
    <property type="entry name" value="REX4_DEDDh_dom"/>
</dbReference>
<dbReference type="AlphaFoldDB" id="A0AA86VPW7"/>
<dbReference type="Gene3D" id="3.30.420.10">
    <property type="entry name" value="Ribonuclease H-like superfamily/Ribonuclease H"/>
    <property type="match status" value="1"/>
</dbReference>
<reference evidence="10" key="1">
    <citation type="submission" date="2023-10" db="EMBL/GenBank/DDBJ databases">
        <authorList>
            <person name="Domelevo Entfellner J.-B."/>
        </authorList>
    </citation>
    <scope>NUCLEOTIDE SEQUENCE</scope>
</reference>
<dbReference type="GO" id="GO:0005634">
    <property type="term" value="C:nucleus"/>
    <property type="evidence" value="ECO:0007669"/>
    <property type="project" value="UniProtKB-SubCell"/>
</dbReference>
<dbReference type="InterPro" id="IPR013520">
    <property type="entry name" value="Ribonucl_H"/>
</dbReference>
<dbReference type="Proteomes" id="UP001189624">
    <property type="component" value="Chromosome 5"/>
</dbReference>
<evidence type="ECO:0000256" key="2">
    <source>
        <dbReference type="ARBA" id="ARBA00010489"/>
    </source>
</evidence>
<dbReference type="InterPro" id="IPR013087">
    <property type="entry name" value="Znf_C2H2_type"/>
</dbReference>
<feature type="domain" description="C2H2-type" evidence="9">
    <location>
        <begin position="24"/>
        <end position="53"/>
    </location>
</feature>
<dbReference type="SMART" id="SM00479">
    <property type="entry name" value="EXOIII"/>
    <property type="match status" value="1"/>
</dbReference>
<dbReference type="GO" id="GO:0006364">
    <property type="term" value="P:rRNA processing"/>
    <property type="evidence" value="ECO:0007669"/>
    <property type="project" value="InterPro"/>
</dbReference>
<dbReference type="Gramene" id="rna-AYBTSS11_LOCUS16095">
    <property type="protein sequence ID" value="CAJ1955380.1"/>
    <property type="gene ID" value="gene-AYBTSS11_LOCUS16095"/>
</dbReference>
<dbReference type="SUPFAM" id="SSF53098">
    <property type="entry name" value="Ribonuclease H-like"/>
    <property type="match status" value="1"/>
</dbReference>
<protein>
    <recommendedName>
        <fullName evidence="3">RNA exonuclease 4</fullName>
    </recommendedName>
</protein>
<dbReference type="InterPro" id="IPR036397">
    <property type="entry name" value="RNaseH_sf"/>
</dbReference>
<comment type="similarity">
    <text evidence="2">Belongs to the REXO4 family.</text>
</comment>
<dbReference type="EMBL" id="OY731402">
    <property type="protein sequence ID" value="CAJ1955380.1"/>
    <property type="molecule type" value="Genomic_DNA"/>
</dbReference>
<keyword evidence="4" id="KW-0540">Nuclease</keyword>
<gene>
    <name evidence="10" type="ORF">AYBTSS11_LOCUS16095</name>
</gene>
<proteinExistence type="inferred from homology"/>
<dbReference type="CDD" id="cd06144">
    <property type="entry name" value="REX4_like"/>
    <property type="match status" value="1"/>
</dbReference>
<dbReference type="PROSITE" id="PS00028">
    <property type="entry name" value="ZINC_FINGER_C2H2_1"/>
    <property type="match status" value="1"/>
</dbReference>
<evidence type="ECO:0000256" key="5">
    <source>
        <dbReference type="ARBA" id="ARBA00022801"/>
    </source>
</evidence>
<keyword evidence="8" id="KW-0479">Metal-binding</keyword>
<evidence type="ECO:0000256" key="6">
    <source>
        <dbReference type="ARBA" id="ARBA00022839"/>
    </source>
</evidence>
<dbReference type="Pfam" id="PF00929">
    <property type="entry name" value="RNase_T"/>
    <property type="match status" value="1"/>
</dbReference>
<evidence type="ECO:0000256" key="3">
    <source>
        <dbReference type="ARBA" id="ARBA00016937"/>
    </source>
</evidence>